<protein>
    <submittedName>
        <fullName evidence="2">Uncharacterized protein</fullName>
    </submittedName>
</protein>
<evidence type="ECO:0000313" key="2">
    <source>
        <dbReference type="EMBL" id="CAB0044664.1"/>
    </source>
</evidence>
<evidence type="ECO:0000256" key="1">
    <source>
        <dbReference type="SAM" id="MobiDB-lite"/>
    </source>
</evidence>
<name>A0A6H5J3N7_9HYME</name>
<organism evidence="2 3">
    <name type="scientific">Trichogramma brassicae</name>
    <dbReference type="NCBI Taxonomy" id="86971"/>
    <lineage>
        <taxon>Eukaryota</taxon>
        <taxon>Metazoa</taxon>
        <taxon>Ecdysozoa</taxon>
        <taxon>Arthropoda</taxon>
        <taxon>Hexapoda</taxon>
        <taxon>Insecta</taxon>
        <taxon>Pterygota</taxon>
        <taxon>Neoptera</taxon>
        <taxon>Endopterygota</taxon>
        <taxon>Hymenoptera</taxon>
        <taxon>Apocrita</taxon>
        <taxon>Proctotrupomorpha</taxon>
        <taxon>Chalcidoidea</taxon>
        <taxon>Trichogrammatidae</taxon>
        <taxon>Trichogramma</taxon>
    </lineage>
</organism>
<dbReference type="AlphaFoldDB" id="A0A6H5J3N7"/>
<feature type="region of interest" description="Disordered" evidence="1">
    <location>
        <begin position="29"/>
        <end position="56"/>
    </location>
</feature>
<dbReference type="EMBL" id="CADCXV010001478">
    <property type="protein sequence ID" value="CAB0044664.1"/>
    <property type="molecule type" value="Genomic_DNA"/>
</dbReference>
<sequence>MEPKLKSPSQFSQSCVSFDENLVSHIQLSKDSSPPLIKPDACHVSSNPRTSTRLLG</sequence>
<keyword evidence="3" id="KW-1185">Reference proteome</keyword>
<evidence type="ECO:0000313" key="3">
    <source>
        <dbReference type="Proteomes" id="UP000479190"/>
    </source>
</evidence>
<reference evidence="2 3" key="1">
    <citation type="submission" date="2020-02" db="EMBL/GenBank/DDBJ databases">
        <authorList>
            <person name="Ferguson B K."/>
        </authorList>
    </citation>
    <scope>NUCLEOTIDE SEQUENCE [LARGE SCALE GENOMIC DNA]</scope>
</reference>
<feature type="compositionally biased region" description="Polar residues" evidence="1">
    <location>
        <begin position="44"/>
        <end position="56"/>
    </location>
</feature>
<dbReference type="Proteomes" id="UP000479190">
    <property type="component" value="Unassembled WGS sequence"/>
</dbReference>
<accession>A0A6H5J3N7</accession>
<gene>
    <name evidence="2" type="ORF">TBRA_LOCUS16252</name>
</gene>
<proteinExistence type="predicted"/>